<dbReference type="EMBL" id="JAEPRD010000085">
    <property type="protein sequence ID" value="KAG2200289.1"/>
    <property type="molecule type" value="Genomic_DNA"/>
</dbReference>
<dbReference type="OrthoDB" id="671439at2759"/>
<comment type="caution">
    <text evidence="2">The sequence shown here is derived from an EMBL/GenBank/DDBJ whole genome shotgun (WGS) entry which is preliminary data.</text>
</comment>
<dbReference type="PANTHER" id="PTHR14209:SF19">
    <property type="entry name" value="ISOAMYL ACETATE-HYDROLYZING ESTERASE 1 HOMOLOG"/>
    <property type="match status" value="1"/>
</dbReference>
<dbReference type="Gene3D" id="3.30.559.10">
    <property type="entry name" value="Chloramphenicol acetyltransferase-like domain"/>
    <property type="match status" value="2"/>
</dbReference>
<dbReference type="CDD" id="cd01838">
    <property type="entry name" value="Isoamyl_acetate_hydrolase_like"/>
    <property type="match status" value="1"/>
</dbReference>
<feature type="domain" description="SGNH hydrolase-type esterase" evidence="1">
    <location>
        <begin position="12"/>
        <end position="212"/>
    </location>
</feature>
<dbReference type="AlphaFoldDB" id="A0A8H7V3R3"/>
<dbReference type="Proteomes" id="UP000603453">
    <property type="component" value="Unassembled WGS sequence"/>
</dbReference>
<dbReference type="InterPro" id="IPR023213">
    <property type="entry name" value="CAT-like_dom_sf"/>
</dbReference>
<dbReference type="SUPFAM" id="SSF52266">
    <property type="entry name" value="SGNH hydrolase"/>
    <property type="match status" value="1"/>
</dbReference>
<dbReference type="InterPro" id="IPR036514">
    <property type="entry name" value="SGNH_hydro_sf"/>
</dbReference>
<gene>
    <name evidence="2" type="ORF">INT47_000282</name>
</gene>
<keyword evidence="3" id="KW-1185">Reference proteome</keyword>
<name>A0A8H7V3R3_9FUNG</name>
<dbReference type="InterPro" id="IPR045136">
    <property type="entry name" value="Iah1-like"/>
</dbReference>
<dbReference type="Pfam" id="PF13472">
    <property type="entry name" value="Lipase_GDSL_2"/>
    <property type="match status" value="1"/>
</dbReference>
<dbReference type="InterPro" id="IPR013830">
    <property type="entry name" value="SGNH_hydro"/>
</dbReference>
<proteinExistence type="predicted"/>
<reference evidence="2" key="1">
    <citation type="submission" date="2020-12" db="EMBL/GenBank/DDBJ databases">
        <title>Metabolic potential, ecology and presence of endohyphal bacteria is reflected in genomic diversity of Mucoromycotina.</title>
        <authorList>
            <person name="Muszewska A."/>
            <person name="Okrasinska A."/>
            <person name="Steczkiewicz K."/>
            <person name="Drgas O."/>
            <person name="Orlowska M."/>
            <person name="Perlinska-Lenart U."/>
            <person name="Aleksandrzak-Piekarczyk T."/>
            <person name="Szatraj K."/>
            <person name="Zielenkiewicz U."/>
            <person name="Pilsyk S."/>
            <person name="Malc E."/>
            <person name="Mieczkowski P."/>
            <person name="Kruszewska J.S."/>
            <person name="Biernat P."/>
            <person name="Pawlowska J."/>
        </authorList>
    </citation>
    <scope>NUCLEOTIDE SEQUENCE</scope>
    <source>
        <strain evidence="2">WA0000017839</strain>
    </source>
</reference>
<accession>A0A8H7V3R3</accession>
<evidence type="ECO:0000313" key="3">
    <source>
        <dbReference type="Proteomes" id="UP000603453"/>
    </source>
</evidence>
<protein>
    <recommendedName>
        <fullName evidence="1">SGNH hydrolase-type esterase domain-containing protein</fullName>
    </recommendedName>
</protein>
<evidence type="ECO:0000259" key="1">
    <source>
        <dbReference type="Pfam" id="PF13472"/>
    </source>
</evidence>
<dbReference type="PANTHER" id="PTHR14209">
    <property type="entry name" value="ISOAMYL ACETATE-HYDROLYZING ESTERASE 1"/>
    <property type="match status" value="1"/>
</dbReference>
<dbReference type="Gene3D" id="3.40.50.1110">
    <property type="entry name" value="SGNH hydrolase"/>
    <property type="match status" value="1"/>
</dbReference>
<organism evidence="2 3">
    <name type="scientific">Mucor saturninus</name>
    <dbReference type="NCBI Taxonomy" id="64648"/>
    <lineage>
        <taxon>Eukaryota</taxon>
        <taxon>Fungi</taxon>
        <taxon>Fungi incertae sedis</taxon>
        <taxon>Mucoromycota</taxon>
        <taxon>Mucoromycotina</taxon>
        <taxon>Mucoromycetes</taxon>
        <taxon>Mucorales</taxon>
        <taxon>Mucorineae</taxon>
        <taxon>Mucoraceae</taxon>
        <taxon>Mucor</taxon>
    </lineage>
</organism>
<dbReference type="Pfam" id="PF02458">
    <property type="entry name" value="Transferase"/>
    <property type="match status" value="1"/>
</dbReference>
<evidence type="ECO:0000313" key="2">
    <source>
        <dbReference type="EMBL" id="KAG2200289.1"/>
    </source>
</evidence>
<sequence>MASTHPYNQIVLFGDSITQQFSFDPQLAGFGALLANIYVRKLDILNRGFSGYNTDWALPILKQLLPSVKEQQEQANSIPLMTIFFGANDAALPFSPQHVPLERYKSNTKAMIDLVKNPKSPFYNPKMRIILITPPPINEAQWEKRCNEQGDKLNRTNKAARAYADCIMEIGRETSTPTADIWTEIMDKVEHHDRQLSDFLLDGLHLNSNGYRELYNLILKIISDKYPEIHPDAVAGYIMPPQPRVQVISRTWVKPSVPTPNNKSRTPLSDWDIVMFKSYTPLLLFYTNSDQKPDFMNTAALTSSLSNVLQDFYPLAGRLIDIGNGRDEIDNCDDGVLFQEAEYQGELEKFKENGYLPNQMDYHRLFPIHFYCNSQDPLFAVQVTRFLDGGVALGIMILHKIADMYSTCFFLDAWAKNTRGLDYAKALYRKDLIACPINVAVTDEALDHYREEHRITREDISHVVRMDPNQKKYARTSPNGPMPLKSIILEFYSDNLHQCKKDAHTPEMIANKNWVSTKDALFAMLVRSIARSRHVDPDTQIKMIWSVNGRSKMKYNKDMEYYFGNWMISRTVSTTKAEIKETKLTNTAVTFRQKMGSLKLELFHGLSKLYTIHEDMTVNYLTYQPNSSIQSTASDVSMLPFWRIDFGFGRPDRTRGYITFGGNGCLIIFGRSDETKGPMYDVQLQMDADSMHRFIRDPDVQKYSTHILY</sequence>